<accession>A0A0C3GM94</accession>
<dbReference type="GO" id="GO:0004672">
    <property type="term" value="F:protein kinase activity"/>
    <property type="evidence" value="ECO:0007669"/>
    <property type="project" value="InterPro"/>
</dbReference>
<dbReference type="PANTHER" id="PTHR24198:SF165">
    <property type="entry name" value="ANKYRIN REPEAT-CONTAINING PROTEIN-RELATED"/>
    <property type="match status" value="1"/>
</dbReference>
<dbReference type="SMART" id="SM00248">
    <property type="entry name" value="ANK"/>
    <property type="match status" value="10"/>
</dbReference>
<dbReference type="SMART" id="SM00220">
    <property type="entry name" value="S_TKc"/>
    <property type="match status" value="1"/>
</dbReference>
<dbReference type="InterPro" id="IPR000719">
    <property type="entry name" value="Prot_kinase_dom"/>
</dbReference>
<sequence>MSNLCGLVTSPIADGARFHVCELRQVMKPVCAKYPRLEVMDKQGTLGISKQNLEDIKQELYVLSYEPIQSHENIVNLLGLGWMSVGPQGELCLPVLFMELSTLGSLSAFLRSNDIKARSRMKLVRDVGQGLSALHLAGIFHGDLKPDNVLVFIQQDGTFTAKIADFGSAILLTEMSNAADEGWAHRVIHKPRGGSALWNAPEWRKNLEVSGLEALDCYSFGLLTWSVLIGGGSPFGSMSLDEIEKIKWQGAVVLYANRSVREHYEFESSMWGQALRDEDQYELYMISVAMPREVFHATLSLEPSNRSLFKAVKALSWDELYGFTVIGSSKTLEKDFPKILIRHEAVNKYNRLSDAPKGLRGILLDKLRASALDQSYPGTDRGLSCLQIALAMIDGFGGSIDVVGALDWLMKSGELECVAAHGVAYNIFDAFKHLVPPRISDTEQRLLKWLRNAASHGSPLALRTLRQVDIVAFCAAKSKAMARFHLPLALLDQIAPTQDVEFLFSERGWEQLQKQLEPYPLTNLMLNKWGDKVLHFGAAYGVELERFVDYLNKFKPDVDEQNANEDTALLLAMQSGHSGHARVLLQYGAKADIPNTLGQLPSHWIIHVDEVEIIEELLDLLIQRRADLSKIAERNDVDQVSHYSMIPWVGPVLHWAVLEAREDIVPILLGKGADPLQHYNGMTALHLAIKMNEHAILRHILKHIELPLPTRLPFSGSRRVDSSCSSTSSWIVCSMSMAYHWHVLHHGSKAKSAFFRTLDELRNAGILGSDISEALDAATSQADPLVVSVVVEKILEIAPSDVRMLKKVFFALTKSLMPASSAIESLLSVLGDVDIRNDDGDTAFASAIHGGNFVMAAEYLRLGANENVLLPARNSESNKFEVNVLHYLIALNNDSAVSALRFLLEPQRPNQVKPNFIVCQNLGFTALHVSCFWDNIAIFQILIQHFGDEESINATCKTGRTALHYSAHAGILEKVKALCELGANVNAKTEHGFTPRDLCQTVHLWDSKGTYRTLEFWETMLISRLDIDEFLAKRGGKYRRRLLPNAFKFLIHAVRTGKPRLFDKALKLTPEHCKSREHLDAFLFLAARQGHHEIVQKLIREGAAISCASKSSITPLHVAAANGHVKTARVLVNSGAALYAKDKLGSSPIMVAHFRDHRHLVRYFLHEASKLDSQNTEMNEEDVKFEEKFQKEELILKDLGTFATVDDFSTDGEIDEAVSSYSEEEYLESDEDEQE</sequence>
<feature type="repeat" description="ANK" evidence="3">
    <location>
        <begin position="564"/>
        <end position="596"/>
    </location>
</feature>
<dbReference type="OrthoDB" id="3253298at2759"/>
<dbReference type="Pfam" id="PF12796">
    <property type="entry name" value="Ank_2"/>
    <property type="match status" value="2"/>
</dbReference>
<keyword evidence="1" id="KW-0677">Repeat</keyword>
<keyword evidence="2 3" id="KW-0040">ANK repeat</keyword>
<dbReference type="InParanoid" id="A0A0C3GM94"/>
<keyword evidence="6" id="KW-1185">Reference proteome</keyword>
<dbReference type="InterPro" id="IPR002110">
    <property type="entry name" value="Ankyrin_rpt"/>
</dbReference>
<dbReference type="STRING" id="913774.A0A0C3GM94"/>
<dbReference type="PROSITE" id="PS50297">
    <property type="entry name" value="ANK_REP_REGION"/>
    <property type="match status" value="2"/>
</dbReference>
<evidence type="ECO:0000256" key="1">
    <source>
        <dbReference type="ARBA" id="ARBA00022737"/>
    </source>
</evidence>
<dbReference type="Gene3D" id="1.25.40.20">
    <property type="entry name" value="Ankyrin repeat-containing domain"/>
    <property type="match status" value="3"/>
</dbReference>
<evidence type="ECO:0000313" key="6">
    <source>
        <dbReference type="Proteomes" id="UP000054321"/>
    </source>
</evidence>
<evidence type="ECO:0000313" key="5">
    <source>
        <dbReference type="EMBL" id="KIM92664.1"/>
    </source>
</evidence>
<dbReference type="Gene3D" id="1.10.510.10">
    <property type="entry name" value="Transferase(Phosphotransferase) domain 1"/>
    <property type="match status" value="1"/>
</dbReference>
<evidence type="ECO:0000259" key="4">
    <source>
        <dbReference type="PROSITE" id="PS50011"/>
    </source>
</evidence>
<reference evidence="6" key="2">
    <citation type="submission" date="2015-01" db="EMBL/GenBank/DDBJ databases">
        <title>Evolutionary Origins and Diversification of the Mycorrhizal Mutualists.</title>
        <authorList>
            <consortium name="DOE Joint Genome Institute"/>
            <consortium name="Mycorrhizal Genomics Consortium"/>
            <person name="Kohler A."/>
            <person name="Kuo A."/>
            <person name="Nagy L.G."/>
            <person name="Floudas D."/>
            <person name="Copeland A."/>
            <person name="Barry K.W."/>
            <person name="Cichocki N."/>
            <person name="Veneault-Fourrey C."/>
            <person name="LaButti K."/>
            <person name="Lindquist E.A."/>
            <person name="Lipzen A."/>
            <person name="Lundell T."/>
            <person name="Morin E."/>
            <person name="Murat C."/>
            <person name="Riley R."/>
            <person name="Ohm R."/>
            <person name="Sun H."/>
            <person name="Tunlid A."/>
            <person name="Henrissat B."/>
            <person name="Grigoriev I.V."/>
            <person name="Hibbett D.S."/>
            <person name="Martin F."/>
        </authorList>
    </citation>
    <scope>NUCLEOTIDE SEQUENCE [LARGE SCALE GENOMIC DNA]</scope>
    <source>
        <strain evidence="6">Zn</strain>
    </source>
</reference>
<evidence type="ECO:0000256" key="2">
    <source>
        <dbReference type="ARBA" id="ARBA00023043"/>
    </source>
</evidence>
<proteinExistence type="predicted"/>
<dbReference type="GO" id="GO:0005524">
    <property type="term" value="F:ATP binding"/>
    <property type="evidence" value="ECO:0007669"/>
    <property type="project" value="InterPro"/>
</dbReference>
<dbReference type="PROSITE" id="PS50011">
    <property type="entry name" value="PROTEIN_KINASE_DOM"/>
    <property type="match status" value="1"/>
</dbReference>
<name>A0A0C3GM94_OIDMZ</name>
<dbReference type="HOGENOM" id="CLU_256443_0_0_1"/>
<feature type="repeat" description="ANK" evidence="3">
    <location>
        <begin position="1111"/>
        <end position="1143"/>
    </location>
</feature>
<dbReference type="InterPro" id="IPR011009">
    <property type="entry name" value="Kinase-like_dom_sf"/>
</dbReference>
<dbReference type="EMBL" id="KN832910">
    <property type="protein sequence ID" value="KIM92664.1"/>
    <property type="molecule type" value="Genomic_DNA"/>
</dbReference>
<dbReference type="PROSITE" id="PS50088">
    <property type="entry name" value="ANK_REPEAT"/>
    <property type="match status" value="3"/>
</dbReference>
<organism evidence="5 6">
    <name type="scientific">Oidiodendron maius (strain Zn)</name>
    <dbReference type="NCBI Taxonomy" id="913774"/>
    <lineage>
        <taxon>Eukaryota</taxon>
        <taxon>Fungi</taxon>
        <taxon>Dikarya</taxon>
        <taxon>Ascomycota</taxon>
        <taxon>Pezizomycotina</taxon>
        <taxon>Leotiomycetes</taxon>
        <taxon>Leotiomycetes incertae sedis</taxon>
        <taxon>Myxotrichaceae</taxon>
        <taxon>Oidiodendron</taxon>
    </lineage>
</organism>
<dbReference type="Proteomes" id="UP000054321">
    <property type="component" value="Unassembled WGS sequence"/>
</dbReference>
<feature type="repeat" description="ANK" evidence="3">
    <location>
        <begin position="958"/>
        <end position="990"/>
    </location>
</feature>
<feature type="domain" description="Protein kinase" evidence="4">
    <location>
        <begin position="6"/>
        <end position="321"/>
    </location>
</feature>
<dbReference type="InterPro" id="IPR008271">
    <property type="entry name" value="Ser/Thr_kinase_AS"/>
</dbReference>
<dbReference type="InterPro" id="IPR036770">
    <property type="entry name" value="Ankyrin_rpt-contain_sf"/>
</dbReference>
<dbReference type="Pfam" id="PF00069">
    <property type="entry name" value="Pkinase"/>
    <property type="match status" value="1"/>
</dbReference>
<dbReference type="SUPFAM" id="SSF56112">
    <property type="entry name" value="Protein kinase-like (PK-like)"/>
    <property type="match status" value="1"/>
</dbReference>
<protein>
    <recommendedName>
        <fullName evidence="4">Protein kinase domain-containing protein</fullName>
    </recommendedName>
</protein>
<reference evidence="5 6" key="1">
    <citation type="submission" date="2014-04" db="EMBL/GenBank/DDBJ databases">
        <authorList>
            <consortium name="DOE Joint Genome Institute"/>
            <person name="Kuo A."/>
            <person name="Martino E."/>
            <person name="Perotto S."/>
            <person name="Kohler A."/>
            <person name="Nagy L.G."/>
            <person name="Floudas D."/>
            <person name="Copeland A."/>
            <person name="Barry K.W."/>
            <person name="Cichocki N."/>
            <person name="Veneault-Fourrey C."/>
            <person name="LaButti K."/>
            <person name="Lindquist E.A."/>
            <person name="Lipzen A."/>
            <person name="Lundell T."/>
            <person name="Morin E."/>
            <person name="Murat C."/>
            <person name="Sun H."/>
            <person name="Tunlid A."/>
            <person name="Henrissat B."/>
            <person name="Grigoriev I.V."/>
            <person name="Hibbett D.S."/>
            <person name="Martin F."/>
            <person name="Nordberg H.P."/>
            <person name="Cantor M.N."/>
            <person name="Hua S.X."/>
        </authorList>
    </citation>
    <scope>NUCLEOTIDE SEQUENCE [LARGE SCALE GENOMIC DNA]</scope>
    <source>
        <strain evidence="5 6">Zn</strain>
    </source>
</reference>
<gene>
    <name evidence="5" type="ORF">OIDMADRAFT_139255</name>
</gene>
<dbReference type="AlphaFoldDB" id="A0A0C3GM94"/>
<dbReference type="SUPFAM" id="SSF48403">
    <property type="entry name" value="Ankyrin repeat"/>
    <property type="match status" value="2"/>
</dbReference>
<dbReference type="PROSITE" id="PS00108">
    <property type="entry name" value="PROTEIN_KINASE_ST"/>
    <property type="match status" value="1"/>
</dbReference>
<evidence type="ECO:0000256" key="3">
    <source>
        <dbReference type="PROSITE-ProRule" id="PRU00023"/>
    </source>
</evidence>
<dbReference type="PANTHER" id="PTHR24198">
    <property type="entry name" value="ANKYRIN REPEAT AND PROTEIN KINASE DOMAIN-CONTAINING PROTEIN"/>
    <property type="match status" value="1"/>
</dbReference>